<dbReference type="SUPFAM" id="SSF161098">
    <property type="entry name" value="MetI-like"/>
    <property type="match status" value="1"/>
</dbReference>
<dbReference type="Gene3D" id="1.10.3720.10">
    <property type="entry name" value="MetI-like"/>
    <property type="match status" value="1"/>
</dbReference>
<comment type="subcellular location">
    <subcellularLocation>
        <location evidence="1 7">Cell membrane</location>
        <topology evidence="1 7">Multi-pass membrane protein</topology>
    </subcellularLocation>
</comment>
<evidence type="ECO:0000259" key="8">
    <source>
        <dbReference type="PROSITE" id="PS50928"/>
    </source>
</evidence>
<dbReference type="GO" id="GO:0055085">
    <property type="term" value="P:transmembrane transport"/>
    <property type="evidence" value="ECO:0007669"/>
    <property type="project" value="InterPro"/>
</dbReference>
<dbReference type="InterPro" id="IPR000515">
    <property type="entry name" value="MetI-like"/>
</dbReference>
<evidence type="ECO:0000313" key="10">
    <source>
        <dbReference type="Proteomes" id="UP000244893"/>
    </source>
</evidence>
<keyword evidence="5 7" id="KW-1133">Transmembrane helix</keyword>
<dbReference type="GO" id="GO:0005886">
    <property type="term" value="C:plasma membrane"/>
    <property type="evidence" value="ECO:0007669"/>
    <property type="project" value="UniProtKB-SubCell"/>
</dbReference>
<evidence type="ECO:0000256" key="4">
    <source>
        <dbReference type="ARBA" id="ARBA00022692"/>
    </source>
</evidence>
<dbReference type="CDD" id="cd06261">
    <property type="entry name" value="TM_PBP2"/>
    <property type="match status" value="1"/>
</dbReference>
<feature type="transmembrane region" description="Helical" evidence="7">
    <location>
        <begin position="75"/>
        <end position="102"/>
    </location>
</feature>
<dbReference type="AlphaFoldDB" id="A0A2V1HKU4"/>
<organism evidence="9 10">
    <name type="scientific">Amnibacterium flavum</name>
    <dbReference type="NCBI Taxonomy" id="2173173"/>
    <lineage>
        <taxon>Bacteria</taxon>
        <taxon>Bacillati</taxon>
        <taxon>Actinomycetota</taxon>
        <taxon>Actinomycetes</taxon>
        <taxon>Micrococcales</taxon>
        <taxon>Microbacteriaceae</taxon>
        <taxon>Amnibacterium</taxon>
    </lineage>
</organism>
<evidence type="ECO:0000256" key="6">
    <source>
        <dbReference type="ARBA" id="ARBA00023136"/>
    </source>
</evidence>
<feature type="transmembrane region" description="Helical" evidence="7">
    <location>
        <begin position="114"/>
        <end position="136"/>
    </location>
</feature>
<comment type="caution">
    <text evidence="9">The sequence shown here is derived from an EMBL/GenBank/DDBJ whole genome shotgun (WGS) entry which is preliminary data.</text>
</comment>
<dbReference type="Pfam" id="PF00528">
    <property type="entry name" value="BPD_transp_1"/>
    <property type="match status" value="1"/>
</dbReference>
<feature type="transmembrane region" description="Helical" evidence="7">
    <location>
        <begin position="148"/>
        <end position="166"/>
    </location>
</feature>
<keyword evidence="10" id="KW-1185">Reference proteome</keyword>
<evidence type="ECO:0000256" key="5">
    <source>
        <dbReference type="ARBA" id="ARBA00022989"/>
    </source>
</evidence>
<dbReference type="PANTHER" id="PTHR43744">
    <property type="entry name" value="ABC TRANSPORTER PERMEASE PROTEIN MG189-RELATED-RELATED"/>
    <property type="match status" value="1"/>
</dbReference>
<dbReference type="PANTHER" id="PTHR43744:SF8">
    <property type="entry name" value="SN-GLYCEROL-3-PHOSPHATE TRANSPORT SYSTEM PERMEASE PROTEIN UGPE"/>
    <property type="match status" value="1"/>
</dbReference>
<feature type="domain" description="ABC transmembrane type-1" evidence="8">
    <location>
        <begin position="79"/>
        <end position="272"/>
    </location>
</feature>
<feature type="transmembrane region" description="Helical" evidence="7">
    <location>
        <begin position="199"/>
        <end position="227"/>
    </location>
</feature>
<dbReference type="RefSeq" id="WP_116757852.1">
    <property type="nucleotide sequence ID" value="NZ_JBHUEX010000002.1"/>
</dbReference>
<dbReference type="EMBL" id="QEOP01000005">
    <property type="protein sequence ID" value="PVZ93256.1"/>
    <property type="molecule type" value="Genomic_DNA"/>
</dbReference>
<evidence type="ECO:0000256" key="7">
    <source>
        <dbReference type="RuleBase" id="RU363032"/>
    </source>
</evidence>
<keyword evidence="4 7" id="KW-0812">Transmembrane</keyword>
<protein>
    <submittedName>
        <fullName evidence="9">Carbohydrate ABC transporter permease</fullName>
    </submittedName>
</protein>
<comment type="similarity">
    <text evidence="7">Belongs to the binding-protein-dependent transport system permease family.</text>
</comment>
<keyword evidence="2 7" id="KW-0813">Transport</keyword>
<accession>A0A2V1HKU4</accession>
<evidence type="ECO:0000256" key="1">
    <source>
        <dbReference type="ARBA" id="ARBA00004651"/>
    </source>
</evidence>
<feature type="transmembrane region" description="Helical" evidence="7">
    <location>
        <begin position="247"/>
        <end position="272"/>
    </location>
</feature>
<sequence>MTATITPASTAAAGSAARIGASERHSRTRLLPKSVWWIVSACLAVLFLYPIWVMVSHVSFDDIVRLSDASRGLSIVQSIGNSVFVSVTATAVALVASTLAGYAFAKLPFRGSKAAFFVILVTFMVPFQAVITPLYIVLRDIGLQNNLIGVALVLATFNLPLGTFLMRNSFAAIPSSLEEAAQIDGASAFSAMWRVMLPVAVPGLVSTTLLSFFAAWNDFFAALILITDQKLYTLPVSIGILSTDSQFGVNFGLMQTGVTVTVIPCVVIYLVLQRYYVAGLLGGALK</sequence>
<evidence type="ECO:0000313" key="9">
    <source>
        <dbReference type="EMBL" id="PVZ93256.1"/>
    </source>
</evidence>
<name>A0A2V1HKU4_9MICO</name>
<dbReference type="Proteomes" id="UP000244893">
    <property type="component" value="Unassembled WGS sequence"/>
</dbReference>
<proteinExistence type="inferred from homology"/>
<keyword evidence="3" id="KW-1003">Cell membrane</keyword>
<dbReference type="OrthoDB" id="4821463at2"/>
<dbReference type="PROSITE" id="PS50928">
    <property type="entry name" value="ABC_TM1"/>
    <property type="match status" value="1"/>
</dbReference>
<evidence type="ECO:0000256" key="2">
    <source>
        <dbReference type="ARBA" id="ARBA00022448"/>
    </source>
</evidence>
<keyword evidence="6 7" id="KW-0472">Membrane</keyword>
<dbReference type="InterPro" id="IPR035906">
    <property type="entry name" value="MetI-like_sf"/>
</dbReference>
<reference evidence="9 10" key="1">
    <citation type="submission" date="2018-05" db="EMBL/GenBank/DDBJ databases">
        <title>Amnibacterium sp. M8JJ-5, whole genome shotgun sequence.</title>
        <authorList>
            <person name="Tuo L."/>
        </authorList>
    </citation>
    <scope>NUCLEOTIDE SEQUENCE [LARGE SCALE GENOMIC DNA]</scope>
    <source>
        <strain evidence="9 10">M8JJ-5</strain>
    </source>
</reference>
<feature type="transmembrane region" description="Helical" evidence="7">
    <location>
        <begin position="34"/>
        <end position="55"/>
    </location>
</feature>
<gene>
    <name evidence="9" type="ORF">DDQ50_16270</name>
</gene>
<evidence type="ECO:0000256" key="3">
    <source>
        <dbReference type="ARBA" id="ARBA00022475"/>
    </source>
</evidence>